<sequence length="219" mass="23357">MASSARTCTHSSTTRTAFYKSCKNLHSVKHVRIAAAAEDASLASSNPAYSRLRYSYTYLVLVLSVRVWGPVRDSMYSVVSDCGSGRGQWRGGERAPRYATSLRRRCDWTPPAAALIRTAGHTVLSRCARLWVRVLVRCGESVATPLCDLIKFGNLSPGLIAAAAAAEVKGAGERGARRGRGGAGARAPSAEHGKAFEAALQRLAAATHRAARSPPAYRG</sequence>
<name>A0A9N8KPR6_CHRIL</name>
<accession>A0A9N8KPR6</accession>
<protein>
    <submittedName>
        <fullName evidence="2">Uncharacterized protein</fullName>
    </submittedName>
</protein>
<evidence type="ECO:0000313" key="3">
    <source>
        <dbReference type="Proteomes" id="UP001154114"/>
    </source>
</evidence>
<keyword evidence="3" id="KW-1185">Reference proteome</keyword>
<evidence type="ECO:0000256" key="1">
    <source>
        <dbReference type="SAM" id="MobiDB-lite"/>
    </source>
</evidence>
<gene>
    <name evidence="2" type="ORF">CINC_LOCUS9110</name>
</gene>
<dbReference type="Proteomes" id="UP001154114">
    <property type="component" value="Chromosome 3"/>
</dbReference>
<dbReference type="AlphaFoldDB" id="A0A9N8KPR6"/>
<evidence type="ECO:0000313" key="2">
    <source>
        <dbReference type="EMBL" id="CAD0195154.1"/>
    </source>
</evidence>
<reference evidence="2" key="1">
    <citation type="submission" date="2021-12" db="EMBL/GenBank/DDBJ databases">
        <authorList>
            <person name="King R."/>
        </authorList>
    </citation>
    <scope>NUCLEOTIDE SEQUENCE</scope>
</reference>
<feature type="region of interest" description="Disordered" evidence="1">
    <location>
        <begin position="172"/>
        <end position="192"/>
    </location>
</feature>
<organism evidence="2 3">
    <name type="scientific">Chrysodeixis includens</name>
    <name type="common">Soybean looper</name>
    <name type="synonym">Pseudoplusia includens</name>
    <dbReference type="NCBI Taxonomy" id="689277"/>
    <lineage>
        <taxon>Eukaryota</taxon>
        <taxon>Metazoa</taxon>
        <taxon>Ecdysozoa</taxon>
        <taxon>Arthropoda</taxon>
        <taxon>Hexapoda</taxon>
        <taxon>Insecta</taxon>
        <taxon>Pterygota</taxon>
        <taxon>Neoptera</taxon>
        <taxon>Endopterygota</taxon>
        <taxon>Lepidoptera</taxon>
        <taxon>Glossata</taxon>
        <taxon>Ditrysia</taxon>
        <taxon>Noctuoidea</taxon>
        <taxon>Noctuidae</taxon>
        <taxon>Plusiinae</taxon>
        <taxon>Chrysodeixis</taxon>
    </lineage>
</organism>
<proteinExistence type="predicted"/>
<dbReference type="EMBL" id="LR824006">
    <property type="protein sequence ID" value="CAD0195154.1"/>
    <property type="molecule type" value="Genomic_DNA"/>
</dbReference>